<dbReference type="EMBL" id="ML987217">
    <property type="protein sequence ID" value="KAF2240552.1"/>
    <property type="molecule type" value="Genomic_DNA"/>
</dbReference>
<feature type="compositionally biased region" description="Polar residues" evidence="1">
    <location>
        <begin position="519"/>
        <end position="528"/>
    </location>
</feature>
<evidence type="ECO:0000313" key="4">
    <source>
        <dbReference type="Proteomes" id="UP000800094"/>
    </source>
</evidence>
<name>A0A6A6HRV2_9PLEO</name>
<feature type="compositionally biased region" description="Basic residues" evidence="1">
    <location>
        <begin position="152"/>
        <end position="165"/>
    </location>
</feature>
<evidence type="ECO:0000313" key="3">
    <source>
        <dbReference type="EMBL" id="KAF2240552.1"/>
    </source>
</evidence>
<dbReference type="PANTHER" id="PTHR42470">
    <property type="entry name" value="VAST DOMAIN-CONTAINING PROTEIN"/>
    <property type="match status" value="1"/>
</dbReference>
<dbReference type="RefSeq" id="XP_033675556.1">
    <property type="nucleotide sequence ID" value="XM_033820614.1"/>
</dbReference>
<evidence type="ECO:0000259" key="2">
    <source>
        <dbReference type="Pfam" id="PF25545"/>
    </source>
</evidence>
<feature type="domain" description="DUF7924" evidence="2">
    <location>
        <begin position="243"/>
        <end position="463"/>
    </location>
</feature>
<proteinExistence type="predicted"/>
<sequence>MARHHNPLAAPTDRRKSSAQTDQGKRPRGVSKVKAQRPLRRSARLNLERSENIEQQYFFPAKKTARKDLTPLQPKDRKRSREIENPLDDVPTAPLPKRPRPSSTDVTVKRPTSREASICDIAAPINPIDYWRNEQAWPKEYFEPDTMGHLLARKKKSMPSLRRKRSDSASLATSSNTPSDQKQREEKSAQYKDVRYETLLATKGSFMDPFEQGIIDPSRAHCRTLLEKEQAVPQNSLFRDDLFESTCRKMRNRNETRVIRDISLLIVPSAETLATYGAKHLEILIESTNEGWNNSIPLTGTRPQPDYSVGFKREAFTAEQLNKLSPFIGDWSFFMATYYMYFPFLMCEVKCGAAVLDVADRQNAHSMTLATRAIVELFRLVKREKELHRQILSFSISHDHRSVRIYGHYPVINGSQTTFYRHPIRAFDFTELDGKEKWTAYRFTKNVYDTWMPTHWDKICSAIDDLPSDFDFEVPLLAEGSGLSQDMESHHVSRSFTEPESLPGDRGGRSGIVDAGTLTPDTSFTGQGASKRLRNAAK</sequence>
<gene>
    <name evidence="3" type="ORF">BU26DRAFT_208347</name>
</gene>
<feature type="region of interest" description="Disordered" evidence="1">
    <location>
        <begin position="152"/>
        <end position="190"/>
    </location>
</feature>
<accession>A0A6A6HRV2</accession>
<feature type="region of interest" description="Disordered" evidence="1">
    <location>
        <begin position="1"/>
        <end position="112"/>
    </location>
</feature>
<evidence type="ECO:0000256" key="1">
    <source>
        <dbReference type="SAM" id="MobiDB-lite"/>
    </source>
</evidence>
<dbReference type="Proteomes" id="UP000800094">
    <property type="component" value="Unassembled WGS sequence"/>
</dbReference>
<feature type="compositionally biased region" description="Polar residues" evidence="1">
    <location>
        <begin position="168"/>
        <end position="180"/>
    </location>
</feature>
<feature type="region of interest" description="Disordered" evidence="1">
    <location>
        <begin position="484"/>
        <end position="538"/>
    </location>
</feature>
<dbReference type="Pfam" id="PF25545">
    <property type="entry name" value="DUF7924"/>
    <property type="match status" value="1"/>
</dbReference>
<feature type="compositionally biased region" description="Basic residues" evidence="1">
    <location>
        <begin position="26"/>
        <end position="43"/>
    </location>
</feature>
<dbReference type="GeneID" id="54573944"/>
<reference evidence="3" key="1">
    <citation type="journal article" date="2020" name="Stud. Mycol.">
        <title>101 Dothideomycetes genomes: a test case for predicting lifestyles and emergence of pathogens.</title>
        <authorList>
            <person name="Haridas S."/>
            <person name="Albert R."/>
            <person name="Binder M."/>
            <person name="Bloem J."/>
            <person name="Labutti K."/>
            <person name="Salamov A."/>
            <person name="Andreopoulos B."/>
            <person name="Baker S."/>
            <person name="Barry K."/>
            <person name="Bills G."/>
            <person name="Bluhm B."/>
            <person name="Cannon C."/>
            <person name="Castanera R."/>
            <person name="Culley D."/>
            <person name="Daum C."/>
            <person name="Ezra D."/>
            <person name="Gonzalez J."/>
            <person name="Henrissat B."/>
            <person name="Kuo A."/>
            <person name="Liang C."/>
            <person name="Lipzen A."/>
            <person name="Lutzoni F."/>
            <person name="Magnuson J."/>
            <person name="Mondo S."/>
            <person name="Nolan M."/>
            <person name="Ohm R."/>
            <person name="Pangilinan J."/>
            <person name="Park H.-J."/>
            <person name="Ramirez L."/>
            <person name="Alfaro M."/>
            <person name="Sun H."/>
            <person name="Tritt A."/>
            <person name="Yoshinaga Y."/>
            <person name="Zwiers L.-H."/>
            <person name="Turgeon B."/>
            <person name="Goodwin S."/>
            <person name="Spatafora J."/>
            <person name="Crous P."/>
            <person name="Grigoriev I."/>
        </authorList>
    </citation>
    <scope>NUCLEOTIDE SEQUENCE</scope>
    <source>
        <strain evidence="3">CBS 122368</strain>
    </source>
</reference>
<dbReference type="PANTHER" id="PTHR42470:SF2">
    <property type="match status" value="1"/>
</dbReference>
<keyword evidence="4" id="KW-1185">Reference proteome</keyword>
<dbReference type="OrthoDB" id="5132737at2759"/>
<protein>
    <recommendedName>
        <fullName evidence="2">DUF7924 domain-containing protein</fullName>
    </recommendedName>
</protein>
<organism evidence="3 4">
    <name type="scientific">Trematosphaeria pertusa</name>
    <dbReference type="NCBI Taxonomy" id="390896"/>
    <lineage>
        <taxon>Eukaryota</taxon>
        <taxon>Fungi</taxon>
        <taxon>Dikarya</taxon>
        <taxon>Ascomycota</taxon>
        <taxon>Pezizomycotina</taxon>
        <taxon>Dothideomycetes</taxon>
        <taxon>Pleosporomycetidae</taxon>
        <taxon>Pleosporales</taxon>
        <taxon>Massarineae</taxon>
        <taxon>Trematosphaeriaceae</taxon>
        <taxon>Trematosphaeria</taxon>
    </lineage>
</organism>
<dbReference type="AlphaFoldDB" id="A0A6A6HRV2"/>
<feature type="compositionally biased region" description="Basic and acidic residues" evidence="1">
    <location>
        <begin position="181"/>
        <end position="190"/>
    </location>
</feature>
<dbReference type="InterPro" id="IPR057684">
    <property type="entry name" value="DUF7924"/>
</dbReference>